<comment type="caution">
    <text evidence="1">The sequence shown here is derived from an EMBL/GenBank/DDBJ whole genome shotgun (WGS) entry which is preliminary data.</text>
</comment>
<gene>
    <name evidence="1" type="ORF">COU90_03965</name>
</gene>
<sequence>MENGDISSLLDTITKSERVGILLGSESEDTDVLAAHALKERLNDRAHIMNMPSAVQKRWANLFPEKGIKKEVALSFNIEENPIGELRYEKQNGHLRIFLSPDHPITKESFDLEEHYPACDAIVAFGFADEKDLSNTLTHDAPFKNERVILNLSRSHIKHTYTSPPAVDVKEKALFPWNEAHMKLLGRALLRSHTDEDIDVLWAFLPKEDFEKTETKPSILPSLVEHMSTIITLPSMAIVLWQEEMKTKQQDHIKVLIYGSDREMLRIISLEAKTPLTNGYLILESYTTFSEAEIEIRKLLKNVL</sequence>
<name>A0A2M8KWD6_9BACT</name>
<organism evidence="1 2">
    <name type="scientific">Candidatus Ryanbacteria bacterium CG10_big_fil_rev_8_21_14_0_10_43_42</name>
    <dbReference type="NCBI Taxonomy" id="1974864"/>
    <lineage>
        <taxon>Bacteria</taxon>
        <taxon>Candidatus Ryaniibacteriota</taxon>
    </lineage>
</organism>
<accession>A0A2M8KWD6</accession>
<dbReference type="AlphaFoldDB" id="A0A2M8KWD6"/>
<reference evidence="2" key="1">
    <citation type="submission" date="2017-09" db="EMBL/GenBank/DDBJ databases">
        <title>Depth-based differentiation of microbial function through sediment-hosted aquifers and enrichment of novel symbionts in the deep terrestrial subsurface.</title>
        <authorList>
            <person name="Probst A.J."/>
            <person name="Ladd B."/>
            <person name="Jarett J.K."/>
            <person name="Geller-Mcgrath D.E."/>
            <person name="Sieber C.M.K."/>
            <person name="Emerson J.B."/>
            <person name="Anantharaman K."/>
            <person name="Thomas B.C."/>
            <person name="Malmstrom R."/>
            <person name="Stieglmeier M."/>
            <person name="Klingl A."/>
            <person name="Woyke T."/>
            <person name="Ryan C.M."/>
            <person name="Banfield J.F."/>
        </authorList>
    </citation>
    <scope>NUCLEOTIDE SEQUENCE [LARGE SCALE GENOMIC DNA]</scope>
</reference>
<proteinExistence type="predicted"/>
<protein>
    <submittedName>
        <fullName evidence="1">Uncharacterized protein</fullName>
    </submittedName>
</protein>
<evidence type="ECO:0000313" key="1">
    <source>
        <dbReference type="EMBL" id="PJE64227.1"/>
    </source>
</evidence>
<evidence type="ECO:0000313" key="2">
    <source>
        <dbReference type="Proteomes" id="UP000229098"/>
    </source>
</evidence>
<dbReference type="EMBL" id="PFEF01000008">
    <property type="protein sequence ID" value="PJE64227.1"/>
    <property type="molecule type" value="Genomic_DNA"/>
</dbReference>
<dbReference type="Proteomes" id="UP000229098">
    <property type="component" value="Unassembled WGS sequence"/>
</dbReference>